<evidence type="ECO:0000313" key="2">
    <source>
        <dbReference type="Proteomes" id="UP000030746"/>
    </source>
</evidence>
<proteinExistence type="predicted"/>
<dbReference type="AlphaFoldDB" id="V4AGG1"/>
<dbReference type="Proteomes" id="UP000030746">
    <property type="component" value="Unassembled WGS sequence"/>
</dbReference>
<reference evidence="1 2" key="1">
    <citation type="journal article" date="2013" name="Nature">
        <title>Insights into bilaterian evolution from three spiralian genomes.</title>
        <authorList>
            <person name="Simakov O."/>
            <person name="Marletaz F."/>
            <person name="Cho S.J."/>
            <person name="Edsinger-Gonzales E."/>
            <person name="Havlak P."/>
            <person name="Hellsten U."/>
            <person name="Kuo D.H."/>
            <person name="Larsson T."/>
            <person name="Lv J."/>
            <person name="Arendt D."/>
            <person name="Savage R."/>
            <person name="Osoegawa K."/>
            <person name="de Jong P."/>
            <person name="Grimwood J."/>
            <person name="Chapman J.A."/>
            <person name="Shapiro H."/>
            <person name="Aerts A."/>
            <person name="Otillar R.P."/>
            <person name="Terry A.Y."/>
            <person name="Boore J.L."/>
            <person name="Grigoriev I.V."/>
            <person name="Lindberg D.R."/>
            <person name="Seaver E.C."/>
            <person name="Weisblat D.A."/>
            <person name="Putnam N.H."/>
            <person name="Rokhsar D.S."/>
        </authorList>
    </citation>
    <scope>NUCLEOTIDE SEQUENCE [LARGE SCALE GENOMIC DNA]</scope>
</reference>
<evidence type="ECO:0000313" key="1">
    <source>
        <dbReference type="EMBL" id="ESO94255.1"/>
    </source>
</evidence>
<dbReference type="RefSeq" id="XP_009055099.1">
    <property type="nucleotide sequence ID" value="XM_009056851.1"/>
</dbReference>
<accession>V4AGG1</accession>
<dbReference type="CTD" id="20238703"/>
<dbReference type="GeneID" id="20238703"/>
<organism evidence="1 2">
    <name type="scientific">Lottia gigantea</name>
    <name type="common">Giant owl limpet</name>
    <dbReference type="NCBI Taxonomy" id="225164"/>
    <lineage>
        <taxon>Eukaryota</taxon>
        <taxon>Metazoa</taxon>
        <taxon>Spiralia</taxon>
        <taxon>Lophotrochozoa</taxon>
        <taxon>Mollusca</taxon>
        <taxon>Gastropoda</taxon>
        <taxon>Patellogastropoda</taxon>
        <taxon>Lottioidea</taxon>
        <taxon>Lottiidae</taxon>
        <taxon>Lottia</taxon>
    </lineage>
</organism>
<dbReference type="HOGENOM" id="CLU_1557022_0_0_1"/>
<sequence length="172" mass="20133">MTSTIKLLCIYIFSVHDCVRTKSLMYYYPEVEMKKEGSEVASENDHKIHLRGHTRLPNDTDFAKIDEAEQIKEVHLPSEYEQLIRDSVRGKGRFSKIKNEQKMVFDMKKLCKDTRKAALRDIENDKVLISEYRWFSYGQSQELVWGTAGPDAVTVDRPGEVWMRKTLDKKEP</sequence>
<gene>
    <name evidence="1" type="ORF">LOTGIDRAFT_161470</name>
</gene>
<name>V4AGG1_LOTGI</name>
<dbReference type="KEGG" id="lgi:LOTGIDRAFT_161470"/>
<protein>
    <submittedName>
        <fullName evidence="1">Uncharacterized protein</fullName>
    </submittedName>
</protein>
<dbReference type="OrthoDB" id="6611988at2759"/>
<keyword evidence="2" id="KW-1185">Reference proteome</keyword>
<dbReference type="EMBL" id="KB201847">
    <property type="protein sequence ID" value="ESO94255.1"/>
    <property type="molecule type" value="Genomic_DNA"/>
</dbReference>